<accession>A0AAV4SNN5</accession>
<proteinExistence type="predicted"/>
<evidence type="ECO:0000313" key="1">
    <source>
        <dbReference type="EMBL" id="GIY34167.1"/>
    </source>
</evidence>
<dbReference type="Proteomes" id="UP001054945">
    <property type="component" value="Unassembled WGS sequence"/>
</dbReference>
<keyword evidence="2" id="KW-1185">Reference proteome</keyword>
<protein>
    <submittedName>
        <fullName evidence="1">Uncharacterized protein</fullName>
    </submittedName>
</protein>
<dbReference type="AlphaFoldDB" id="A0AAV4SNN5"/>
<reference evidence="1 2" key="1">
    <citation type="submission" date="2021-06" db="EMBL/GenBank/DDBJ databases">
        <title>Caerostris extrusa draft genome.</title>
        <authorList>
            <person name="Kono N."/>
            <person name="Arakawa K."/>
        </authorList>
    </citation>
    <scope>NUCLEOTIDE SEQUENCE [LARGE SCALE GENOMIC DNA]</scope>
</reference>
<organism evidence="1 2">
    <name type="scientific">Caerostris extrusa</name>
    <name type="common">Bark spider</name>
    <name type="synonym">Caerostris bankana</name>
    <dbReference type="NCBI Taxonomy" id="172846"/>
    <lineage>
        <taxon>Eukaryota</taxon>
        <taxon>Metazoa</taxon>
        <taxon>Ecdysozoa</taxon>
        <taxon>Arthropoda</taxon>
        <taxon>Chelicerata</taxon>
        <taxon>Arachnida</taxon>
        <taxon>Araneae</taxon>
        <taxon>Araneomorphae</taxon>
        <taxon>Entelegynae</taxon>
        <taxon>Araneoidea</taxon>
        <taxon>Araneidae</taxon>
        <taxon>Caerostris</taxon>
    </lineage>
</organism>
<evidence type="ECO:0000313" key="2">
    <source>
        <dbReference type="Proteomes" id="UP001054945"/>
    </source>
</evidence>
<gene>
    <name evidence="1" type="ORF">CEXT_768401</name>
</gene>
<name>A0AAV4SNN5_CAEEX</name>
<comment type="caution">
    <text evidence="1">The sequence shown here is derived from an EMBL/GenBank/DDBJ whole genome shotgun (WGS) entry which is preliminary data.</text>
</comment>
<dbReference type="EMBL" id="BPLR01009737">
    <property type="protein sequence ID" value="GIY34167.1"/>
    <property type="molecule type" value="Genomic_DNA"/>
</dbReference>
<sequence length="132" mass="15446">MYDDVYNISSDVCDEDKLIYEVITENLRCLNETFENSPCYDEIEATMQEYAPNIVHEKSCLLSVIPMIFRKNCGELASDMAKEFVRRSYFIEYSCDIIDANILLGDVDKYKLKSHEQDYLVEIMGDLVIQIW</sequence>